<proteinExistence type="predicted"/>
<dbReference type="EMBL" id="CAJRAU010000006">
    <property type="protein sequence ID" value="CAG5072560.1"/>
    <property type="molecule type" value="Genomic_DNA"/>
</dbReference>
<keyword evidence="2" id="KW-1185">Reference proteome</keyword>
<dbReference type="Proteomes" id="UP000679725">
    <property type="component" value="Unassembled WGS sequence"/>
</dbReference>
<name>A0ABN7RHC5_9BACT</name>
<organism evidence="1 2">
    <name type="scientific">Dyadobacter linearis</name>
    <dbReference type="NCBI Taxonomy" id="2823330"/>
    <lineage>
        <taxon>Bacteria</taxon>
        <taxon>Pseudomonadati</taxon>
        <taxon>Bacteroidota</taxon>
        <taxon>Cytophagia</taxon>
        <taxon>Cytophagales</taxon>
        <taxon>Spirosomataceae</taxon>
        <taxon>Dyadobacter</taxon>
    </lineage>
</organism>
<protein>
    <submittedName>
        <fullName evidence="1">Uncharacterized protein</fullName>
    </submittedName>
</protein>
<accession>A0ABN7RHC5</accession>
<evidence type="ECO:0000313" key="2">
    <source>
        <dbReference type="Proteomes" id="UP000679725"/>
    </source>
</evidence>
<comment type="caution">
    <text evidence="1">The sequence shown here is derived from an EMBL/GenBank/DDBJ whole genome shotgun (WGS) entry which is preliminary data.</text>
</comment>
<gene>
    <name evidence="1" type="ORF">DYBT9623_04195</name>
</gene>
<reference evidence="1 2" key="1">
    <citation type="submission" date="2021-04" db="EMBL/GenBank/DDBJ databases">
        <authorList>
            <person name="Rodrigo-Torres L."/>
            <person name="Arahal R. D."/>
            <person name="Lucena T."/>
        </authorList>
    </citation>
    <scope>NUCLEOTIDE SEQUENCE [LARGE SCALE GENOMIC DNA]</scope>
    <source>
        <strain evidence="1 2">CECT 9623</strain>
    </source>
</reference>
<sequence length="271" mass="31201">MDINHNLRFFWLNAECRKSGWHAFAVNDYQSYAQDSLRITTKSMSQIEAKVLSFEQVRELPDSWSGVDYVNLLITMDYDNPQEIKDGELKEMCMMSLTDFEPEEAAKIVLDYVIDGRLTEGQIENLSHEILTEKLWEEYPELSLHPDLFRATQLLYEAYNGKFPRGEAVHFQLSITGEIAELGEQPEAAIVRILAAGMSDRSLIHRLFTDQLEGGKFEEAKDILWKLETISRDEKSVTYDIVSSSYWLDEIKYADTYQAEVIASVAEEDAE</sequence>
<evidence type="ECO:0000313" key="1">
    <source>
        <dbReference type="EMBL" id="CAG5072560.1"/>
    </source>
</evidence>